<sequence length="220" mass="24454">MPSEFELAVQGRDLYNFHGNRVVESQTTAGQLVAVKVKPTAYFARSEAEMMHFASQQPGLLAPRVIGCYDIPPRITTTVTNILAGESLDKVWPTMTRAQQSSIKTQLKEQIRLMRTCPQPFIGRLGRQQTLNFYDRLEFNFMGPFETEEAFDDWCLQRVASPLARDDGRAAALCAHARRSGGSQHHGSRWEDHGPGGLGVQRLLPGVHGVRAGHGDPRLS</sequence>
<gene>
    <name evidence="1" type="ORF">LOY88_001985</name>
</gene>
<protein>
    <submittedName>
        <fullName evidence="1">Uncharacterized protein</fullName>
    </submittedName>
</protein>
<name>A0ACB8V0K5_9EURO</name>
<organism evidence="1">
    <name type="scientific">Ophidiomyces ophidiicola</name>
    <dbReference type="NCBI Taxonomy" id="1387563"/>
    <lineage>
        <taxon>Eukaryota</taxon>
        <taxon>Fungi</taxon>
        <taxon>Dikarya</taxon>
        <taxon>Ascomycota</taxon>
        <taxon>Pezizomycotina</taxon>
        <taxon>Eurotiomycetes</taxon>
        <taxon>Eurotiomycetidae</taxon>
        <taxon>Onygenales</taxon>
        <taxon>Onygenaceae</taxon>
        <taxon>Ophidiomyces</taxon>
    </lineage>
</organism>
<proteinExistence type="predicted"/>
<comment type="caution">
    <text evidence="1">The sequence shown here is derived from an EMBL/GenBank/DDBJ whole genome shotgun (WGS) entry which is preliminary data.</text>
</comment>
<dbReference type="EMBL" id="JALBCA010000022">
    <property type="protein sequence ID" value="KAI2389711.1"/>
    <property type="molecule type" value="Genomic_DNA"/>
</dbReference>
<evidence type="ECO:0000313" key="1">
    <source>
        <dbReference type="EMBL" id="KAI2389711.1"/>
    </source>
</evidence>
<reference evidence="1" key="1">
    <citation type="journal article" date="2022" name="bioRxiv">
        <title>Population genetic analysis of Ophidiomyces ophidiicola, the causative agent of snake fungal disease, indicates recent introductions to the USA.</title>
        <authorList>
            <person name="Ladner J.T."/>
            <person name="Palmer J.M."/>
            <person name="Ettinger C.L."/>
            <person name="Stajich J.E."/>
            <person name="Farrell T.M."/>
            <person name="Glorioso B.M."/>
            <person name="Lawson B."/>
            <person name="Price S.J."/>
            <person name="Stengle A.G."/>
            <person name="Grear D.A."/>
            <person name="Lorch J.M."/>
        </authorList>
    </citation>
    <scope>NUCLEOTIDE SEQUENCE</scope>
    <source>
        <strain evidence="1">NWHC 24266-5</strain>
    </source>
</reference>
<accession>A0ACB8V0K5</accession>